<name>A0A0F0LXK4_9MICO</name>
<dbReference type="CDD" id="cd04301">
    <property type="entry name" value="NAT_SF"/>
    <property type="match status" value="1"/>
</dbReference>
<dbReference type="PROSITE" id="PS51186">
    <property type="entry name" value="GNAT"/>
    <property type="match status" value="1"/>
</dbReference>
<dbReference type="EMBL" id="JYIX01000014">
    <property type="protein sequence ID" value="KJL37015.1"/>
    <property type="molecule type" value="Genomic_DNA"/>
</dbReference>
<reference evidence="4 5" key="1">
    <citation type="submission" date="2015-02" db="EMBL/GenBank/DDBJ databases">
        <title>Draft genome sequences of ten Microbacterium spp. with emphasis on heavy metal contaminated environments.</title>
        <authorList>
            <person name="Corretto E."/>
        </authorList>
    </citation>
    <scope>NUCLEOTIDE SEQUENCE [LARGE SCALE GENOMIC DNA]</scope>
    <source>
        <strain evidence="4 5">ARN176</strain>
    </source>
</reference>
<dbReference type="STRING" id="582680.RS86_00135"/>
<dbReference type="AlphaFoldDB" id="A0A0F0LXK4"/>
<evidence type="ECO:0000256" key="2">
    <source>
        <dbReference type="ARBA" id="ARBA00023315"/>
    </source>
</evidence>
<evidence type="ECO:0000259" key="3">
    <source>
        <dbReference type="PROSITE" id="PS51186"/>
    </source>
</evidence>
<dbReference type="PATRIC" id="fig|582680.6.peg.138"/>
<dbReference type="InterPro" id="IPR000182">
    <property type="entry name" value="GNAT_dom"/>
</dbReference>
<evidence type="ECO:0000256" key="1">
    <source>
        <dbReference type="ARBA" id="ARBA00022679"/>
    </source>
</evidence>
<keyword evidence="1 4" id="KW-0808">Transferase</keyword>
<dbReference type="InterPro" id="IPR050832">
    <property type="entry name" value="Bact_Acetyltransf"/>
</dbReference>
<gene>
    <name evidence="4" type="primary">mshD_1</name>
    <name evidence="4" type="ORF">RS86_00135</name>
</gene>
<dbReference type="Pfam" id="PF00583">
    <property type="entry name" value="Acetyltransf_1"/>
    <property type="match status" value="1"/>
</dbReference>
<evidence type="ECO:0000313" key="4">
    <source>
        <dbReference type="EMBL" id="KJL37015.1"/>
    </source>
</evidence>
<dbReference type="RefSeq" id="WP_045270277.1">
    <property type="nucleotide sequence ID" value="NZ_JYIX01000014.1"/>
</dbReference>
<organism evidence="4 5">
    <name type="scientific">Microbacterium azadirachtae</name>
    <dbReference type="NCBI Taxonomy" id="582680"/>
    <lineage>
        <taxon>Bacteria</taxon>
        <taxon>Bacillati</taxon>
        <taxon>Actinomycetota</taxon>
        <taxon>Actinomycetes</taxon>
        <taxon>Micrococcales</taxon>
        <taxon>Microbacteriaceae</taxon>
        <taxon>Microbacterium</taxon>
    </lineage>
</organism>
<dbReference type="EC" id="2.3.1.189" evidence="4"/>
<protein>
    <submittedName>
        <fullName evidence="4">Mycothiol acetyltransferase</fullName>
        <ecNumber evidence="4">2.3.1.189</ecNumber>
    </submittedName>
</protein>
<dbReference type="SUPFAM" id="SSF55729">
    <property type="entry name" value="Acyl-CoA N-acyltransferases (Nat)"/>
    <property type="match status" value="2"/>
</dbReference>
<dbReference type="Proteomes" id="UP000033740">
    <property type="component" value="Unassembled WGS sequence"/>
</dbReference>
<proteinExistence type="predicted"/>
<keyword evidence="5" id="KW-1185">Reference proteome</keyword>
<keyword evidence="2 4" id="KW-0012">Acyltransferase</keyword>
<dbReference type="PANTHER" id="PTHR43877">
    <property type="entry name" value="AMINOALKYLPHOSPHONATE N-ACETYLTRANSFERASE-RELATED-RELATED"/>
    <property type="match status" value="1"/>
</dbReference>
<comment type="caution">
    <text evidence="4">The sequence shown here is derived from an EMBL/GenBank/DDBJ whole genome shotgun (WGS) entry which is preliminary data.</text>
</comment>
<dbReference type="Gene3D" id="3.40.630.30">
    <property type="match status" value="1"/>
</dbReference>
<feature type="domain" description="N-acetyltransferase" evidence="3">
    <location>
        <begin position="3"/>
        <end position="173"/>
    </location>
</feature>
<dbReference type="InterPro" id="IPR016181">
    <property type="entry name" value="Acyl_CoA_acyltransferase"/>
</dbReference>
<accession>A0A0F0LXK4</accession>
<dbReference type="GO" id="GO:0035447">
    <property type="term" value="F:mycothiol synthase activity"/>
    <property type="evidence" value="ECO:0007669"/>
    <property type="project" value="UniProtKB-EC"/>
</dbReference>
<sequence length="337" mass="36472">MTIEIQPVDAFDAPAVDAWWEVYAAALRADRGGDAVLWSLEETRTELQQDSATFEQHAFLARRNGTVVGAASLAFPLKDNTHLADIAVYVVPGARRSGIGSALLTELEERAIARSRRTFLADTSWAASVPADGTGHPGVEFGRRHGYALALGDRESVLDLPVTEDLLDRLAAGTPDDGYLLRSWTGPVPEDVVAGWAELSSSLDTEAPMGDLDIEAATADVAEIRESEELVAAQGRTSFCVVALTPDGQVAAYSQLVVSGDDSAAYQWGTLVRRQDRGHRLGMRVKLENLRRLQREMPGTPRVVTYNAESNEHMLAVNVALGFHPSGRLGELQKRLG</sequence>
<evidence type="ECO:0000313" key="5">
    <source>
        <dbReference type="Proteomes" id="UP000033740"/>
    </source>
</evidence>